<feature type="transmembrane region" description="Helical" evidence="2">
    <location>
        <begin position="207"/>
        <end position="225"/>
    </location>
</feature>
<dbReference type="KEGG" id="lje:BUE77_04400"/>
<dbReference type="PANTHER" id="PTHR36435">
    <property type="entry name" value="SLR1288 PROTEIN"/>
    <property type="match status" value="1"/>
</dbReference>
<dbReference type="EMBL" id="VYWW01000018">
    <property type="protein sequence ID" value="KAA9322494.1"/>
    <property type="molecule type" value="Genomic_DNA"/>
</dbReference>
<dbReference type="RefSeq" id="WP_006584796.1">
    <property type="nucleotide sequence ID" value="NZ_CATOUV010000001.1"/>
</dbReference>
<evidence type="ECO:0000256" key="1">
    <source>
        <dbReference type="ARBA" id="ARBA00009067"/>
    </source>
</evidence>
<feature type="transmembrane region" description="Helical" evidence="2">
    <location>
        <begin position="85"/>
        <end position="107"/>
    </location>
</feature>
<dbReference type="GO" id="GO:0080120">
    <property type="term" value="P:CAAX-box protein maturation"/>
    <property type="evidence" value="ECO:0007669"/>
    <property type="project" value="UniProtKB-ARBA"/>
</dbReference>
<evidence type="ECO:0000313" key="6">
    <source>
        <dbReference type="Proteomes" id="UP000327236"/>
    </source>
</evidence>
<dbReference type="GO" id="GO:0004175">
    <property type="term" value="F:endopeptidase activity"/>
    <property type="evidence" value="ECO:0007669"/>
    <property type="project" value="UniProtKB-ARBA"/>
</dbReference>
<dbReference type="Pfam" id="PF02517">
    <property type="entry name" value="Rce1-like"/>
    <property type="match status" value="1"/>
</dbReference>
<accession>A0A5N1IC51</accession>
<organism evidence="4 6">
    <name type="scientific">Lactobacillus jensenii</name>
    <dbReference type="NCBI Taxonomy" id="109790"/>
    <lineage>
        <taxon>Bacteria</taxon>
        <taxon>Bacillati</taxon>
        <taxon>Bacillota</taxon>
        <taxon>Bacilli</taxon>
        <taxon>Lactobacillales</taxon>
        <taxon>Lactobacillaceae</taxon>
        <taxon>Lactobacillus</taxon>
    </lineage>
</organism>
<feature type="transmembrane region" description="Helical" evidence="2">
    <location>
        <begin position="12"/>
        <end position="29"/>
    </location>
</feature>
<name>A0A5N1IC51_LACJE</name>
<feature type="transmembrane region" description="Helical" evidence="2">
    <location>
        <begin position="160"/>
        <end position="177"/>
    </location>
</feature>
<feature type="transmembrane region" description="Helical" evidence="2">
    <location>
        <begin position="41"/>
        <end position="62"/>
    </location>
</feature>
<dbReference type="Proteomes" id="UP001385848">
    <property type="component" value="Unassembled WGS sequence"/>
</dbReference>
<keyword evidence="4" id="KW-0482">Metalloprotease</keyword>
<comment type="similarity">
    <text evidence="1">Belongs to the UPF0177 family.</text>
</comment>
<feature type="domain" description="CAAX prenyl protease 2/Lysostaphin resistance protein A-like" evidence="3">
    <location>
        <begin position="127"/>
        <end position="218"/>
    </location>
</feature>
<keyword evidence="4" id="KW-0645">Protease</keyword>
<keyword evidence="2" id="KW-0472">Membrane</keyword>
<dbReference type="InterPro" id="IPR003675">
    <property type="entry name" value="Rce1/LyrA-like_dom"/>
</dbReference>
<dbReference type="AlphaFoldDB" id="A0A5N1IC51"/>
<evidence type="ECO:0000256" key="2">
    <source>
        <dbReference type="SAM" id="Phobius"/>
    </source>
</evidence>
<gene>
    <name evidence="5" type="ORF">AAC431_07100</name>
    <name evidence="4" type="ORF">F6H94_04940</name>
</gene>
<dbReference type="GO" id="GO:0006508">
    <property type="term" value="P:proteolysis"/>
    <property type="evidence" value="ECO:0007669"/>
    <property type="project" value="UniProtKB-KW"/>
</dbReference>
<dbReference type="EMBL" id="JBBVUL010000014">
    <property type="protein sequence ID" value="MEL0565674.1"/>
    <property type="molecule type" value="Genomic_DNA"/>
</dbReference>
<evidence type="ECO:0000313" key="4">
    <source>
        <dbReference type="EMBL" id="KAA9322494.1"/>
    </source>
</evidence>
<dbReference type="GO" id="GO:0008237">
    <property type="term" value="F:metallopeptidase activity"/>
    <property type="evidence" value="ECO:0007669"/>
    <property type="project" value="UniProtKB-KW"/>
</dbReference>
<dbReference type="Proteomes" id="UP000327236">
    <property type="component" value="Unassembled WGS sequence"/>
</dbReference>
<reference evidence="4 6" key="1">
    <citation type="submission" date="2019-09" db="EMBL/GenBank/DDBJ databases">
        <title>Draft genome sequence assemblies of isolates from the urinary tract.</title>
        <authorList>
            <person name="Mores C.R."/>
            <person name="Putonti C."/>
            <person name="Wolfe A.J."/>
        </authorList>
    </citation>
    <scope>NUCLEOTIDE SEQUENCE [LARGE SCALE GENOMIC DNA]</scope>
    <source>
        <strain evidence="4 6">UMB246</strain>
    </source>
</reference>
<keyword evidence="4" id="KW-0378">Hydrolase</keyword>
<dbReference type="InterPro" id="IPR052710">
    <property type="entry name" value="CAAX_protease"/>
</dbReference>
<dbReference type="OrthoDB" id="8607342at2"/>
<protein>
    <submittedName>
        <fullName evidence="4">CPBP family intramembrane metalloprotease</fullName>
    </submittedName>
    <submittedName>
        <fullName evidence="5">Type II CAAX endopeptidase family protein</fullName>
    </submittedName>
</protein>
<keyword evidence="7" id="KW-1185">Reference proteome</keyword>
<evidence type="ECO:0000313" key="7">
    <source>
        <dbReference type="Proteomes" id="UP001385848"/>
    </source>
</evidence>
<feature type="transmembrane region" description="Helical" evidence="2">
    <location>
        <begin position="127"/>
        <end position="148"/>
    </location>
</feature>
<evidence type="ECO:0000313" key="5">
    <source>
        <dbReference type="EMBL" id="MEL0565674.1"/>
    </source>
</evidence>
<comment type="caution">
    <text evidence="4">The sequence shown here is derived from an EMBL/GenBank/DDBJ whole genome shotgun (WGS) entry which is preliminary data.</text>
</comment>
<reference evidence="5 7" key="2">
    <citation type="submission" date="2024-04" db="EMBL/GenBank/DDBJ databases">
        <title>Three lactobacilli isolated from voided urine samples from females with type 2 diabetes.</title>
        <authorList>
            <person name="Kula A."/>
            <person name="Stegman N."/>
            <person name="Putonti C."/>
        </authorList>
    </citation>
    <scope>NUCLEOTIDE SEQUENCE [LARGE SCALE GENOMIC DNA]</scope>
    <source>
        <strain evidence="5 7">1855</strain>
    </source>
</reference>
<keyword evidence="2" id="KW-1133">Transmembrane helix</keyword>
<evidence type="ECO:0000259" key="3">
    <source>
        <dbReference type="Pfam" id="PF02517"/>
    </source>
</evidence>
<keyword evidence="2" id="KW-0812">Transmembrane</keyword>
<proteinExistence type="inferred from homology"/>
<dbReference type="GeneID" id="31742949"/>
<sequence>MKIISYLKRIALFVVSFILYELLMTSYIIPKSLNSHKEVLGKYHFVLYVATIALVMLVYHIYKKQLEQENEWHFNEKPHFKWSKLGYSGLAFVVMIAAQVLINILLSTSSNSANQKAIDQLAKGTDWHFIVFIIFLAPMFEEIILRGQFFNIAFTKETKLNYWLGIIVNGLFFAWLHDPTFSIHIFTYWVMGAILAATYMNTKDLRYSFVTHMLNNTIAALPLILGMH</sequence>
<feature type="transmembrane region" description="Helical" evidence="2">
    <location>
        <begin position="183"/>
        <end position="200"/>
    </location>
</feature>
<dbReference type="PANTHER" id="PTHR36435:SF1">
    <property type="entry name" value="CAAX AMINO TERMINAL PROTEASE FAMILY PROTEIN"/>
    <property type="match status" value="1"/>
</dbReference>